<evidence type="ECO:0000259" key="1">
    <source>
        <dbReference type="Pfam" id="PF03749"/>
    </source>
</evidence>
<organism evidence="2 4">
    <name type="scientific">Methanobacterium veterum</name>
    <dbReference type="NCBI Taxonomy" id="408577"/>
    <lineage>
        <taxon>Archaea</taxon>
        <taxon>Methanobacteriati</taxon>
        <taxon>Methanobacteriota</taxon>
        <taxon>Methanomada group</taxon>
        <taxon>Methanobacteria</taxon>
        <taxon>Methanobacteriales</taxon>
        <taxon>Methanobacteriaceae</taxon>
        <taxon>Methanobacterium</taxon>
    </lineage>
</organism>
<dbReference type="Proteomes" id="UP001074446">
    <property type="component" value="Unassembled WGS sequence"/>
</dbReference>
<comment type="caution">
    <text evidence="2">The sequence shown here is derived from an EMBL/GenBank/DDBJ whole genome shotgun (WGS) entry which is preliminary data.</text>
</comment>
<gene>
    <name evidence="3" type="ORF">O3H35_04435</name>
    <name evidence="2" type="ORF">O3H54_10770</name>
</gene>
<evidence type="ECO:0000313" key="4">
    <source>
        <dbReference type="Proteomes" id="UP001068021"/>
    </source>
</evidence>
<dbReference type="RefSeq" id="WP_211251465.1">
    <property type="nucleotide sequence ID" value="NZ_JAPVER010000020.1"/>
</dbReference>
<dbReference type="Gene3D" id="3.40.1350.60">
    <property type="match status" value="1"/>
</dbReference>
<evidence type="ECO:0000313" key="2">
    <source>
        <dbReference type="EMBL" id="MCZ3366362.1"/>
    </source>
</evidence>
<sequence length="161" mass="18364">MGQNAANRYVENALVKGLFQDMVSGYDTVLREQVLGISKLDFLVGDTYIEVKMPLLIIQLPYPKHINTKKVGKFSSTERFIKHINELAGSFTTNQRAILLVCFIYDNPGFKVEVRSTNSDFVENEVQKCISKGMEIWQVNFSISPEGIKLLKYFETTHDYG</sequence>
<dbReference type="AlphaFoldDB" id="A0A9E4ZXV8"/>
<dbReference type="Proteomes" id="UP001068021">
    <property type="component" value="Unassembled WGS sequence"/>
</dbReference>
<reference evidence="2" key="1">
    <citation type="submission" date="2022-12" db="EMBL/GenBank/DDBJ databases">
        <title>Reclassification of two methanogenic archaea species isolated from the Kolyma lowland permafrost.</title>
        <authorList>
            <person name="Trubitsyn V.E."/>
            <person name="Rivkina E.M."/>
            <person name="Shcherbakova V.A."/>
        </authorList>
    </citation>
    <scope>NUCLEOTIDE SEQUENCE</scope>
    <source>
        <strain evidence="2">M2</strain>
        <strain evidence="3">MK4</strain>
    </source>
</reference>
<dbReference type="InterPro" id="IPR040452">
    <property type="entry name" value="SfsA_C"/>
</dbReference>
<evidence type="ECO:0000313" key="3">
    <source>
        <dbReference type="EMBL" id="MCZ3371870.1"/>
    </source>
</evidence>
<proteinExistence type="predicted"/>
<protein>
    <submittedName>
        <fullName evidence="2">DNA/RNA nuclease SfsA</fullName>
    </submittedName>
</protein>
<dbReference type="EMBL" id="JAPVES010000029">
    <property type="protein sequence ID" value="MCZ3371870.1"/>
    <property type="molecule type" value="Genomic_DNA"/>
</dbReference>
<name>A0A9E4ZXV8_9EURY</name>
<feature type="domain" description="Sugar fermentation stimulation protein C-terminal" evidence="1">
    <location>
        <begin position="5"/>
        <end position="146"/>
    </location>
</feature>
<accession>A0A9E4ZXV8</accession>
<dbReference type="EMBL" id="JAPVER010000020">
    <property type="protein sequence ID" value="MCZ3366362.1"/>
    <property type="molecule type" value="Genomic_DNA"/>
</dbReference>
<dbReference type="Pfam" id="PF03749">
    <property type="entry name" value="SfsA"/>
    <property type="match status" value="1"/>
</dbReference>
<keyword evidence="4" id="KW-1185">Reference proteome</keyword>